<evidence type="ECO:0000313" key="1">
    <source>
        <dbReference type="EMBL" id="KEZ51753.1"/>
    </source>
</evidence>
<dbReference type="InterPro" id="IPR022477">
    <property type="entry name" value="Spore_YqfC"/>
</dbReference>
<reference evidence="1 2" key="1">
    <citation type="journal article" date="2005" name="Int. J. Syst. Evol. Microbiol.">
        <title>Bacillus cibi sp. nov., isolated from jeotgal, a traditional Korean fermented seafood.</title>
        <authorList>
            <person name="Yoon J.H."/>
            <person name="Lee C.H."/>
            <person name="Oh T.K."/>
        </authorList>
    </citation>
    <scope>NUCLEOTIDE SEQUENCE [LARGE SCALE GENOMIC DNA]</scope>
    <source>
        <strain evidence="1 2">DSM 16189</strain>
    </source>
</reference>
<proteinExistence type="predicted"/>
<dbReference type="InterPro" id="IPR022476">
    <property type="entry name" value="Spore_YabP/YqfC"/>
</dbReference>
<dbReference type="Proteomes" id="UP000028549">
    <property type="component" value="Unassembled WGS sequence"/>
</dbReference>
<dbReference type="AlphaFoldDB" id="A0A084GWP1"/>
<keyword evidence="2" id="KW-1185">Reference proteome</keyword>
<protein>
    <recommendedName>
        <fullName evidence="3">Sporulation protein YqfC</fullName>
    </recommendedName>
</protein>
<dbReference type="Gene3D" id="2.60.40.2000">
    <property type="match status" value="1"/>
</dbReference>
<evidence type="ECO:0008006" key="3">
    <source>
        <dbReference type="Google" id="ProtNLM"/>
    </source>
</evidence>
<dbReference type="EMBL" id="JNVC02000005">
    <property type="protein sequence ID" value="KEZ51753.1"/>
    <property type="molecule type" value="Genomic_DNA"/>
</dbReference>
<accession>A0A084GWP1</accession>
<sequence>MAKKWRQNVAKWITRTIEIPQDVMMDLPRITMIGQIHIYIENHRGLLTFTDNELRLLLKQGQLQIKGEAFVIKTILPEEILLQGKIDQVNYLEQS</sequence>
<dbReference type="OrthoDB" id="2989236at2"/>
<gene>
    <name evidence="1" type="ORF">GS18_0211580</name>
</gene>
<comment type="caution">
    <text evidence="1">The sequence shown here is derived from an EMBL/GenBank/DDBJ whole genome shotgun (WGS) entry which is preliminary data.</text>
</comment>
<dbReference type="InterPro" id="IPR038705">
    <property type="entry name" value="YabP_sf"/>
</dbReference>
<evidence type="ECO:0000313" key="2">
    <source>
        <dbReference type="Proteomes" id="UP000028549"/>
    </source>
</evidence>
<dbReference type="RefSeq" id="WP_029279581.1">
    <property type="nucleotide sequence ID" value="NZ_CP176757.1"/>
</dbReference>
<organism evidence="1 2">
    <name type="scientific">Metabacillus indicus</name>
    <name type="common">Bacillus indicus</name>
    <dbReference type="NCBI Taxonomy" id="246786"/>
    <lineage>
        <taxon>Bacteria</taxon>
        <taxon>Bacillati</taxon>
        <taxon>Bacillota</taxon>
        <taxon>Bacilli</taxon>
        <taxon>Bacillales</taxon>
        <taxon>Bacillaceae</taxon>
        <taxon>Metabacillus</taxon>
    </lineage>
</organism>
<dbReference type="Pfam" id="PF07873">
    <property type="entry name" value="YabP"/>
    <property type="match status" value="1"/>
</dbReference>
<name>A0A084GWP1_METID</name>
<dbReference type="STRING" id="246786.GS18_0211580"/>
<dbReference type="NCBIfam" id="TIGR02856">
    <property type="entry name" value="spore_yqfC"/>
    <property type="match status" value="1"/>
</dbReference>